<evidence type="ECO:0000313" key="2">
    <source>
        <dbReference type="Proteomes" id="UP000813018"/>
    </source>
</evidence>
<gene>
    <name evidence="1" type="ORF">K0O23_04030</name>
</gene>
<evidence type="ECO:0000313" key="1">
    <source>
        <dbReference type="EMBL" id="MBW7466224.1"/>
    </source>
</evidence>
<protein>
    <submittedName>
        <fullName evidence="1">Uncharacterized protein</fullName>
    </submittedName>
</protein>
<dbReference type="SUPFAM" id="SSF116734">
    <property type="entry name" value="DNA methylase specificity domain"/>
    <property type="match status" value="1"/>
</dbReference>
<keyword evidence="2" id="KW-1185">Reference proteome</keyword>
<proteinExistence type="predicted"/>
<dbReference type="Proteomes" id="UP000813018">
    <property type="component" value="Unassembled WGS sequence"/>
</dbReference>
<sequence length="102" mass="12131">MNKLQGLVTIRLGMPDADFYIKRKGAEKTVGQPTDEYSKEYYGVKVNREFLVPRYFYYVIMHLHQQGHFQRHAKGTLRLQHITLDDLHEAIYTGMVQMRKRD</sequence>
<comment type="caution">
    <text evidence="1">The sequence shown here is derived from an EMBL/GenBank/DDBJ whole genome shotgun (WGS) entry which is preliminary data.</text>
</comment>
<organism evidence="1 2">
    <name type="scientific">Pontibacter aydingkolensis</name>
    <dbReference type="NCBI Taxonomy" id="1911536"/>
    <lineage>
        <taxon>Bacteria</taxon>
        <taxon>Pseudomonadati</taxon>
        <taxon>Bacteroidota</taxon>
        <taxon>Cytophagia</taxon>
        <taxon>Cytophagales</taxon>
        <taxon>Hymenobacteraceae</taxon>
        <taxon>Pontibacter</taxon>
    </lineage>
</organism>
<reference evidence="1 2" key="1">
    <citation type="journal article" date="2016" name="Int. J. Syst. Evol. Microbiol.">
        <title>Pontibacter aydingkolensis sp. nov., isolated from soil of a salt lake.</title>
        <authorList>
            <person name="Osman G."/>
            <person name="Zhang T."/>
            <person name="Lou K."/>
            <person name="Gao Y."/>
            <person name="Chang W."/>
            <person name="Lin Q."/>
            <person name="Yang H.M."/>
            <person name="Huo X.D."/>
            <person name="Wang N."/>
        </authorList>
    </citation>
    <scope>NUCLEOTIDE SEQUENCE [LARGE SCALE GENOMIC DNA]</scope>
    <source>
        <strain evidence="1 2">KACC 19255</strain>
    </source>
</reference>
<dbReference type="EMBL" id="JAHYXK010000002">
    <property type="protein sequence ID" value="MBW7466224.1"/>
    <property type="molecule type" value="Genomic_DNA"/>
</dbReference>
<name>A0ABS7CQU7_9BACT</name>
<dbReference type="RefSeq" id="WP_219876103.1">
    <property type="nucleotide sequence ID" value="NZ_JAHYXK010000002.1"/>
</dbReference>
<accession>A0ABS7CQU7</accession>